<organism evidence="1 2">
    <name type="scientific">Frateuria flava</name>
    <dbReference type="NCBI Taxonomy" id="2821489"/>
    <lineage>
        <taxon>Bacteria</taxon>
        <taxon>Pseudomonadati</taxon>
        <taxon>Pseudomonadota</taxon>
        <taxon>Gammaproteobacteria</taxon>
        <taxon>Lysobacterales</taxon>
        <taxon>Rhodanobacteraceae</taxon>
        <taxon>Frateuria</taxon>
    </lineage>
</organism>
<name>A0ABS4DJF7_9GAMM</name>
<dbReference type="RefSeq" id="WP_209615311.1">
    <property type="nucleotide sequence ID" value="NZ_JAGJRS010000007.1"/>
</dbReference>
<evidence type="ECO:0000313" key="2">
    <source>
        <dbReference type="Proteomes" id="UP000823790"/>
    </source>
</evidence>
<protein>
    <submittedName>
        <fullName evidence="1">Uncharacterized protein</fullName>
    </submittedName>
</protein>
<proteinExistence type="predicted"/>
<evidence type="ECO:0000313" key="1">
    <source>
        <dbReference type="EMBL" id="MBP1473192.1"/>
    </source>
</evidence>
<comment type="caution">
    <text evidence="1">The sequence shown here is derived from an EMBL/GenBank/DDBJ whole genome shotgun (WGS) entry which is preliminary data.</text>
</comment>
<dbReference type="EMBL" id="JAGJRS010000007">
    <property type="protein sequence ID" value="MBP1473192.1"/>
    <property type="molecule type" value="Genomic_DNA"/>
</dbReference>
<gene>
    <name evidence="1" type="ORF">J7I44_02715</name>
</gene>
<keyword evidence="2" id="KW-1185">Reference proteome</keyword>
<dbReference type="Proteomes" id="UP000823790">
    <property type="component" value="Unassembled WGS sequence"/>
</dbReference>
<sequence length="102" mass="10970">MDVSREMPPIFRARPFTSLDLSQSAAANGRASDAVGCRTGHSHVVAGSGLASAEASCRMFRLARRRTVNLWMIRLHPAGLIWVRASAGARGHACGKESRARP</sequence>
<reference evidence="1 2" key="1">
    <citation type="submission" date="2021-04" db="EMBL/GenBank/DDBJ databases">
        <authorList>
            <person name="Huq M.A."/>
        </authorList>
    </citation>
    <scope>NUCLEOTIDE SEQUENCE [LARGE SCALE GENOMIC DNA]</scope>
    <source>
        <strain evidence="1 2">MAH-13</strain>
    </source>
</reference>
<accession>A0ABS4DJF7</accession>